<dbReference type="PANTHER" id="PTHR30562:SF1">
    <property type="entry name" value="UVRABC SYSTEM PROTEIN C"/>
    <property type="match status" value="1"/>
</dbReference>
<dbReference type="EMBL" id="LT629710">
    <property type="protein sequence ID" value="SDP23569.1"/>
    <property type="molecule type" value="Genomic_DNA"/>
</dbReference>
<gene>
    <name evidence="4" type="ORF">SAMN04515671_3361</name>
</gene>
<dbReference type="SMART" id="SM00479">
    <property type="entry name" value="EXOIII"/>
    <property type="match status" value="1"/>
</dbReference>
<protein>
    <submittedName>
        <fullName evidence="4">DNA polymerase-3 subunit epsilon</fullName>
    </submittedName>
</protein>
<dbReference type="InterPro" id="IPR012337">
    <property type="entry name" value="RNaseH-like_sf"/>
</dbReference>
<keyword evidence="1" id="KW-0378">Hydrolase</keyword>
<dbReference type="InterPro" id="IPR047296">
    <property type="entry name" value="GIY-YIG_UvrC_Cho"/>
</dbReference>
<dbReference type="Pfam" id="PF00929">
    <property type="entry name" value="RNase_T"/>
    <property type="match status" value="1"/>
</dbReference>
<sequence length="644" mass="69292">MTCHCAARTAAGPTVAVALRLVAVTARVNRHPSRHECVATCRTSVPHPTSLSVPTVNVCPVSTRGNTSLLAGPPYGQRSFDELDDPLRDVTFVVVDLETTGGSHLTESITEIGAVKVRAGAVLGEFATLVDPGRAIPPQIVMLTGITDAMVMNAPTIATVLPSFLEFSRGCVLVAHNAGFDIGFLKAACDRLGIPWPGNAVVDTVRLARRVLSREEAPSVRLGLLAPLLGSTVAPDHRALTDARATVDVLHALFERLGPLGVQSLTELQQLSRDVSPARRRKRTLADHLPATPGVYLFKGPNGEVLYVGTSVNLRRRVRSYFGAGETRGKIKQMVTLAERVDYVECAHALEAHVREQRMIAIHQPKYNHRSRSPNKVFWIVLTSETFPRLSIVATPPADRPGALGPFTSRADATTAVEALQEVVRIRRCSQRLGRRPTGSPCALAELGRCGAPCAGQEEAAAYATHVGRISALVDGASDEVLDGLRTRLEKLSAEGRFDQAAVLRDRLSVLAQAVDRRQRLSSFAGIEELVTARPSAHGGWELAVIRYGRLAAAGRARLGVDPMPVVDLLTASAETVVPRPGPLPGASAEETATLLRWVEEPGTRLVHTSEPWRSPARGAGRWRPFMAAVDLARAQLAGPTWRH</sequence>
<dbReference type="InterPro" id="IPR013520">
    <property type="entry name" value="Ribonucl_H"/>
</dbReference>
<dbReference type="InterPro" id="IPR001943">
    <property type="entry name" value="UVR_dom"/>
</dbReference>
<evidence type="ECO:0000259" key="2">
    <source>
        <dbReference type="PROSITE" id="PS50151"/>
    </source>
</evidence>
<dbReference type="InterPro" id="IPR036876">
    <property type="entry name" value="UVR_dom_sf"/>
</dbReference>
<dbReference type="GO" id="GO:0009380">
    <property type="term" value="C:excinuclease repair complex"/>
    <property type="evidence" value="ECO:0007669"/>
    <property type="project" value="TreeGrafter"/>
</dbReference>
<dbReference type="FunFam" id="3.30.420.10:FF:000045">
    <property type="entry name" value="3'-5' exonuclease DinG"/>
    <property type="match status" value="1"/>
</dbReference>
<dbReference type="SUPFAM" id="SSF53098">
    <property type="entry name" value="Ribonuclease H-like"/>
    <property type="match status" value="1"/>
</dbReference>
<dbReference type="NCBIfam" id="TIGR00573">
    <property type="entry name" value="dnaq"/>
    <property type="match status" value="1"/>
</dbReference>
<dbReference type="InterPro" id="IPR000305">
    <property type="entry name" value="GIY-YIG_endonuc"/>
</dbReference>
<dbReference type="PANTHER" id="PTHR30562">
    <property type="entry name" value="UVRC/OXIDOREDUCTASE"/>
    <property type="match status" value="1"/>
</dbReference>
<keyword evidence="5" id="KW-1185">Reference proteome</keyword>
<dbReference type="Proteomes" id="UP000198741">
    <property type="component" value="Chromosome I"/>
</dbReference>
<evidence type="ECO:0000313" key="4">
    <source>
        <dbReference type="EMBL" id="SDP23569.1"/>
    </source>
</evidence>
<accession>A0A1H0R342</accession>
<dbReference type="PROSITE" id="PS50151">
    <property type="entry name" value="UVR"/>
    <property type="match status" value="1"/>
</dbReference>
<dbReference type="Gene3D" id="3.40.1440.10">
    <property type="entry name" value="GIY-YIG endonuclease"/>
    <property type="match status" value="1"/>
</dbReference>
<evidence type="ECO:0000313" key="5">
    <source>
        <dbReference type="Proteomes" id="UP000198741"/>
    </source>
</evidence>
<dbReference type="NCBIfam" id="NF005907">
    <property type="entry name" value="PRK07883.1-5"/>
    <property type="match status" value="1"/>
</dbReference>
<dbReference type="InterPro" id="IPR035901">
    <property type="entry name" value="GIY-YIG_endonuc_sf"/>
</dbReference>
<name>A0A1H0R342_9ACTN</name>
<dbReference type="AlphaFoldDB" id="A0A1H0R342"/>
<evidence type="ECO:0000259" key="3">
    <source>
        <dbReference type="PROSITE" id="PS50164"/>
    </source>
</evidence>
<dbReference type="InterPro" id="IPR006054">
    <property type="entry name" value="DnaQ"/>
</dbReference>
<dbReference type="CDD" id="cd10434">
    <property type="entry name" value="GIY-YIG_UvrC_Cho"/>
    <property type="match status" value="1"/>
</dbReference>
<dbReference type="STRING" id="1090615.SAMN04515671_3361"/>
<proteinExistence type="predicted"/>
<dbReference type="NCBIfam" id="NF005905">
    <property type="entry name" value="PRK07883.1-3"/>
    <property type="match status" value="1"/>
</dbReference>
<dbReference type="GO" id="GO:0003677">
    <property type="term" value="F:DNA binding"/>
    <property type="evidence" value="ECO:0007669"/>
    <property type="project" value="InterPro"/>
</dbReference>
<dbReference type="GO" id="GO:0006289">
    <property type="term" value="P:nucleotide-excision repair"/>
    <property type="evidence" value="ECO:0007669"/>
    <property type="project" value="InterPro"/>
</dbReference>
<dbReference type="GO" id="GO:0004527">
    <property type="term" value="F:exonuclease activity"/>
    <property type="evidence" value="ECO:0007669"/>
    <property type="project" value="UniProtKB-KW"/>
</dbReference>
<dbReference type="Pfam" id="PF01541">
    <property type="entry name" value="GIY-YIG"/>
    <property type="match status" value="1"/>
</dbReference>
<dbReference type="PROSITE" id="PS50164">
    <property type="entry name" value="GIY_YIG"/>
    <property type="match status" value="1"/>
</dbReference>
<organism evidence="4 5">
    <name type="scientific">Nakamurella panacisegetis</name>
    <dbReference type="NCBI Taxonomy" id="1090615"/>
    <lineage>
        <taxon>Bacteria</taxon>
        <taxon>Bacillati</taxon>
        <taxon>Actinomycetota</taxon>
        <taxon>Actinomycetes</taxon>
        <taxon>Nakamurellales</taxon>
        <taxon>Nakamurellaceae</taxon>
        <taxon>Nakamurella</taxon>
    </lineage>
</organism>
<dbReference type="SUPFAM" id="SSF82771">
    <property type="entry name" value="GIY-YIG endonuclease"/>
    <property type="match status" value="1"/>
</dbReference>
<dbReference type="InterPro" id="IPR036397">
    <property type="entry name" value="RNaseH_sf"/>
</dbReference>
<feature type="domain" description="GIY-YIG" evidence="3">
    <location>
        <begin position="291"/>
        <end position="369"/>
    </location>
</feature>
<dbReference type="InterPro" id="IPR050066">
    <property type="entry name" value="UvrABC_protein_C"/>
</dbReference>
<keyword evidence="1" id="KW-0269">Exonuclease</keyword>
<feature type="domain" description="UVR" evidence="2">
    <location>
        <begin position="479"/>
        <end position="514"/>
    </location>
</feature>
<dbReference type="Pfam" id="PF02151">
    <property type="entry name" value="UVR"/>
    <property type="match status" value="1"/>
</dbReference>
<reference evidence="4 5" key="1">
    <citation type="submission" date="2016-10" db="EMBL/GenBank/DDBJ databases">
        <authorList>
            <person name="de Groot N.N."/>
        </authorList>
    </citation>
    <scope>NUCLEOTIDE SEQUENCE [LARGE SCALE GENOMIC DNA]</scope>
    <source>
        <strain evidence="5">P4-7,KCTC 19426,CECT 7604</strain>
    </source>
</reference>
<evidence type="ECO:0000256" key="1">
    <source>
        <dbReference type="ARBA" id="ARBA00022839"/>
    </source>
</evidence>
<dbReference type="GO" id="GO:0003887">
    <property type="term" value="F:DNA-directed DNA polymerase activity"/>
    <property type="evidence" value="ECO:0007669"/>
    <property type="project" value="InterPro"/>
</dbReference>
<keyword evidence="1" id="KW-0540">Nuclease</keyword>
<dbReference type="GO" id="GO:0006260">
    <property type="term" value="P:DNA replication"/>
    <property type="evidence" value="ECO:0007669"/>
    <property type="project" value="InterPro"/>
</dbReference>
<dbReference type="SUPFAM" id="SSF46600">
    <property type="entry name" value="C-terminal UvrC-binding domain of UvrB"/>
    <property type="match status" value="1"/>
</dbReference>
<dbReference type="Gene3D" id="3.30.420.10">
    <property type="entry name" value="Ribonuclease H-like superfamily/Ribonuclease H"/>
    <property type="match status" value="1"/>
</dbReference>
<dbReference type="SMART" id="SM00465">
    <property type="entry name" value="GIYc"/>
    <property type="match status" value="1"/>
</dbReference>
<dbReference type="CDD" id="cd06127">
    <property type="entry name" value="DEDDh"/>
    <property type="match status" value="1"/>
</dbReference>